<accession>A0ABX1VJP5</accession>
<dbReference type="NCBIfam" id="TIGR02532">
    <property type="entry name" value="IV_pilin_GFxxxE"/>
    <property type="match status" value="1"/>
</dbReference>
<dbReference type="RefSeq" id="WP_185168683.1">
    <property type="nucleotide sequence ID" value="NZ_WTPX01000243.1"/>
</dbReference>
<evidence type="ECO:0000259" key="1">
    <source>
        <dbReference type="Pfam" id="PF07596"/>
    </source>
</evidence>
<dbReference type="PANTHER" id="PTHR30093:SF2">
    <property type="entry name" value="TYPE II SECRETION SYSTEM PROTEIN H"/>
    <property type="match status" value="1"/>
</dbReference>
<evidence type="ECO:0000313" key="3">
    <source>
        <dbReference type="Proteomes" id="UP000609651"/>
    </source>
</evidence>
<organism evidence="2 3">
    <name type="scientific">Alienimonas chondri</name>
    <dbReference type="NCBI Taxonomy" id="2681879"/>
    <lineage>
        <taxon>Bacteria</taxon>
        <taxon>Pseudomonadati</taxon>
        <taxon>Planctomycetota</taxon>
        <taxon>Planctomycetia</taxon>
        <taxon>Planctomycetales</taxon>
        <taxon>Planctomycetaceae</taxon>
        <taxon>Alienimonas</taxon>
    </lineage>
</organism>
<dbReference type="NCBIfam" id="TIGR04294">
    <property type="entry name" value="pre_pil_HX9DG"/>
    <property type="match status" value="1"/>
</dbReference>
<name>A0ABX1VJP5_9PLAN</name>
<sequence>MHQSSLARRSRRGFTLIELLVVIAIIAILVSLLLPAVQQAREAARRSQCQNNLKQLGLAFHNYHSTYKVFPPAGNGPQSGPEAALSPLVPLTPYMDQTAMWNQMTRPLDTDGDGTPNYQAFGPWPNPDNGNGYPPFRTQIASLLCPSDGTDPDGAAETNYAMNYGDNGYAGSEGDTGLPLRVGRGMFYPIWGRSGGRKYPSTGLRDARDGTTSTLLAGEVGRAGQRRFQGGVKWGVSLTVADEAYEDPRGTCLENPAVVNVNTPGFYAAGDYRDTQGKSWATTWAPYTGFHTILPPNSPSCRAQTDRHVDRHAGIISSGSFHSGGVQVVLCDGSVNFISEAIDTGDLSATGVKFGPSPYGTWGALGSRDGGEVVDDAF</sequence>
<protein>
    <recommendedName>
        <fullName evidence="1">DUF1559 domain-containing protein</fullName>
    </recommendedName>
</protein>
<dbReference type="Gene3D" id="3.30.700.10">
    <property type="entry name" value="Glycoprotein, Type 4 Pilin"/>
    <property type="match status" value="1"/>
</dbReference>
<keyword evidence="3" id="KW-1185">Reference proteome</keyword>
<comment type="caution">
    <text evidence="2">The sequence shown here is derived from an EMBL/GenBank/DDBJ whole genome shotgun (WGS) entry which is preliminary data.</text>
</comment>
<proteinExistence type="predicted"/>
<dbReference type="PROSITE" id="PS00409">
    <property type="entry name" value="PROKAR_NTER_METHYL"/>
    <property type="match status" value="1"/>
</dbReference>
<dbReference type="InterPro" id="IPR045584">
    <property type="entry name" value="Pilin-like"/>
</dbReference>
<dbReference type="SUPFAM" id="SSF54523">
    <property type="entry name" value="Pili subunits"/>
    <property type="match status" value="1"/>
</dbReference>
<feature type="domain" description="DUF1559" evidence="1">
    <location>
        <begin position="38"/>
        <end position="344"/>
    </location>
</feature>
<dbReference type="InterPro" id="IPR012902">
    <property type="entry name" value="N_methyl_site"/>
</dbReference>
<dbReference type="PANTHER" id="PTHR30093">
    <property type="entry name" value="GENERAL SECRETION PATHWAY PROTEIN G"/>
    <property type="match status" value="1"/>
</dbReference>
<dbReference type="Pfam" id="PF07596">
    <property type="entry name" value="SBP_bac_10"/>
    <property type="match status" value="1"/>
</dbReference>
<dbReference type="InterPro" id="IPR027558">
    <property type="entry name" value="Pre_pil_HX9DG_C"/>
</dbReference>
<gene>
    <name evidence="2" type="ORF">LzC2_40750</name>
</gene>
<dbReference type="InterPro" id="IPR011453">
    <property type="entry name" value="DUF1559"/>
</dbReference>
<evidence type="ECO:0000313" key="2">
    <source>
        <dbReference type="EMBL" id="NNJ27964.1"/>
    </source>
</evidence>
<dbReference type="Pfam" id="PF07963">
    <property type="entry name" value="N_methyl"/>
    <property type="match status" value="1"/>
</dbReference>
<reference evidence="2 3" key="1">
    <citation type="journal article" date="2020" name="Syst. Appl. Microbiol.">
        <title>Alienimonas chondri sp. nov., a novel planctomycete isolated from the biofilm of the red alga Chondrus crispus.</title>
        <authorList>
            <person name="Vitorino I."/>
            <person name="Albuquerque L."/>
            <person name="Wiegand S."/>
            <person name="Kallscheuer N."/>
            <person name="da Costa M.S."/>
            <person name="Lobo-da-Cunha A."/>
            <person name="Jogler C."/>
            <person name="Lage O.M."/>
        </authorList>
    </citation>
    <scope>NUCLEOTIDE SEQUENCE [LARGE SCALE GENOMIC DNA]</scope>
    <source>
        <strain evidence="2 3">LzC2</strain>
    </source>
</reference>
<dbReference type="Proteomes" id="UP000609651">
    <property type="component" value="Unassembled WGS sequence"/>
</dbReference>
<dbReference type="EMBL" id="WTPX01000243">
    <property type="protein sequence ID" value="NNJ27964.1"/>
    <property type="molecule type" value="Genomic_DNA"/>
</dbReference>